<dbReference type="Proteomes" id="UP001175353">
    <property type="component" value="Unassembled WGS sequence"/>
</dbReference>
<gene>
    <name evidence="1" type="ORF">LTR91_023588</name>
</gene>
<dbReference type="AlphaFoldDB" id="A0AAN6JY75"/>
<proteinExistence type="predicted"/>
<keyword evidence="2" id="KW-1185">Reference proteome</keyword>
<organism evidence="1 2">
    <name type="scientific">Friedmanniomyces endolithicus</name>
    <dbReference type="NCBI Taxonomy" id="329885"/>
    <lineage>
        <taxon>Eukaryota</taxon>
        <taxon>Fungi</taxon>
        <taxon>Dikarya</taxon>
        <taxon>Ascomycota</taxon>
        <taxon>Pezizomycotina</taxon>
        <taxon>Dothideomycetes</taxon>
        <taxon>Dothideomycetidae</taxon>
        <taxon>Mycosphaerellales</taxon>
        <taxon>Teratosphaeriaceae</taxon>
        <taxon>Friedmanniomyces</taxon>
    </lineage>
</organism>
<accession>A0AAN6JY75</accession>
<sequence>MEADENTSYPDPAAYYADGPATLPNNVGGHEGVYEPDEVMDGITRACSWLQSLISGIEARRRKDRCVETECYNVHKARLETVKTLLMRKLDYEVAARQAYEQKLTSTLEQRLGGMEATLMLRITELDKAGSGLIEIADTHHEQAAVVHIDSFGRIFERVHADEPAESHSRG</sequence>
<reference evidence="1" key="1">
    <citation type="submission" date="2023-06" db="EMBL/GenBank/DDBJ databases">
        <title>Black Yeasts Isolated from many extreme environments.</title>
        <authorList>
            <person name="Coleine C."/>
            <person name="Stajich J.E."/>
            <person name="Selbmann L."/>
        </authorList>
    </citation>
    <scope>NUCLEOTIDE SEQUENCE</scope>
    <source>
        <strain evidence="1">CCFEE 5200</strain>
    </source>
</reference>
<evidence type="ECO:0000313" key="1">
    <source>
        <dbReference type="EMBL" id="KAK0953918.1"/>
    </source>
</evidence>
<dbReference type="EMBL" id="JAUJLE010000528">
    <property type="protein sequence ID" value="KAK0953918.1"/>
    <property type="molecule type" value="Genomic_DNA"/>
</dbReference>
<evidence type="ECO:0000313" key="2">
    <source>
        <dbReference type="Proteomes" id="UP001175353"/>
    </source>
</evidence>
<protein>
    <submittedName>
        <fullName evidence="1">Uncharacterized protein</fullName>
    </submittedName>
</protein>
<comment type="caution">
    <text evidence="1">The sequence shown here is derived from an EMBL/GenBank/DDBJ whole genome shotgun (WGS) entry which is preliminary data.</text>
</comment>
<name>A0AAN6JY75_9PEZI</name>